<keyword evidence="2" id="KW-1185">Reference proteome</keyword>
<name>A0ABP9PNJ8_9PSEU</name>
<dbReference type="RefSeq" id="WP_185062912.1">
    <property type="nucleotide sequence ID" value="NZ_BAABJP010000004.1"/>
</dbReference>
<evidence type="ECO:0000313" key="2">
    <source>
        <dbReference type="Proteomes" id="UP001428817"/>
    </source>
</evidence>
<dbReference type="SUPFAM" id="SSF54862">
    <property type="entry name" value="4Fe-4S ferredoxins"/>
    <property type="match status" value="1"/>
</dbReference>
<proteinExistence type="predicted"/>
<evidence type="ECO:0000313" key="1">
    <source>
        <dbReference type="EMBL" id="GAA5149598.1"/>
    </source>
</evidence>
<dbReference type="Gene3D" id="3.30.70.20">
    <property type="match status" value="1"/>
</dbReference>
<comment type="caution">
    <text evidence="1">The sequence shown here is derived from an EMBL/GenBank/DDBJ whole genome shotgun (WGS) entry which is preliminary data.</text>
</comment>
<reference evidence="2" key="1">
    <citation type="journal article" date="2019" name="Int. J. Syst. Evol. Microbiol.">
        <title>The Global Catalogue of Microorganisms (GCM) 10K type strain sequencing project: providing services to taxonomists for standard genome sequencing and annotation.</title>
        <authorList>
            <consortium name="The Broad Institute Genomics Platform"/>
            <consortium name="The Broad Institute Genome Sequencing Center for Infectious Disease"/>
            <person name="Wu L."/>
            <person name="Ma J."/>
        </authorList>
    </citation>
    <scope>NUCLEOTIDE SEQUENCE [LARGE SCALE GENOMIC DNA]</scope>
    <source>
        <strain evidence="2">JCM 18303</strain>
    </source>
</reference>
<dbReference type="Pfam" id="PF13459">
    <property type="entry name" value="Fer4_15"/>
    <property type="match status" value="1"/>
</dbReference>
<accession>A0ABP9PNJ8</accession>
<dbReference type="EMBL" id="BAABJP010000004">
    <property type="protein sequence ID" value="GAA5149598.1"/>
    <property type="molecule type" value="Genomic_DNA"/>
</dbReference>
<dbReference type="Proteomes" id="UP001428817">
    <property type="component" value="Unassembled WGS sequence"/>
</dbReference>
<protein>
    <recommendedName>
        <fullName evidence="3">Ferredoxin</fullName>
    </recommendedName>
</protein>
<gene>
    <name evidence="1" type="ORF">GCM10023321_13720</name>
</gene>
<evidence type="ECO:0008006" key="3">
    <source>
        <dbReference type="Google" id="ProtNLM"/>
    </source>
</evidence>
<sequence length="77" mass="8026">MSDELLPPPSVDATKCVGYGLCHDYASRYLEMDDDGITRVRGAAGGVAASDAESIERAVAVCPAQAITWPGRLVDSG</sequence>
<organism evidence="1 2">
    <name type="scientific">Pseudonocardia eucalypti</name>
    <dbReference type="NCBI Taxonomy" id="648755"/>
    <lineage>
        <taxon>Bacteria</taxon>
        <taxon>Bacillati</taxon>
        <taxon>Actinomycetota</taxon>
        <taxon>Actinomycetes</taxon>
        <taxon>Pseudonocardiales</taxon>
        <taxon>Pseudonocardiaceae</taxon>
        <taxon>Pseudonocardia</taxon>
    </lineage>
</organism>